<dbReference type="OrthoDB" id="4315371at2"/>
<protein>
    <submittedName>
        <fullName evidence="2">Uncharacterized protein</fullName>
    </submittedName>
</protein>
<gene>
    <name evidence="2" type="ORF">C0216_28705</name>
</gene>
<dbReference type="KEGG" id="sgz:C0216_28705"/>
<keyword evidence="3" id="KW-1185">Reference proteome</keyword>
<dbReference type="EMBL" id="CP030862">
    <property type="protein sequence ID" value="AXE26878.1"/>
    <property type="molecule type" value="Genomic_DNA"/>
</dbReference>
<proteinExistence type="predicted"/>
<evidence type="ECO:0000313" key="3">
    <source>
        <dbReference type="Proteomes" id="UP000252004"/>
    </source>
</evidence>
<sequence length="61" mass="6117">MSTATFSPVHGGRPSGATAATSGPHRHLIGNALRAVKVFAAAAVSVVVMGEFAEDAGVARR</sequence>
<name>A0A344U7K7_9ACTN</name>
<feature type="region of interest" description="Disordered" evidence="1">
    <location>
        <begin position="1"/>
        <end position="24"/>
    </location>
</feature>
<dbReference type="Proteomes" id="UP000252004">
    <property type="component" value="Chromosome"/>
</dbReference>
<organism evidence="2 3">
    <name type="scientific">Streptomyces globosus</name>
    <dbReference type="NCBI Taxonomy" id="68209"/>
    <lineage>
        <taxon>Bacteria</taxon>
        <taxon>Bacillati</taxon>
        <taxon>Actinomycetota</taxon>
        <taxon>Actinomycetes</taxon>
        <taxon>Kitasatosporales</taxon>
        <taxon>Streptomycetaceae</taxon>
        <taxon>Streptomyces</taxon>
    </lineage>
</organism>
<accession>A0A344U7K7</accession>
<dbReference type="AlphaFoldDB" id="A0A344U7K7"/>
<evidence type="ECO:0000256" key="1">
    <source>
        <dbReference type="SAM" id="MobiDB-lite"/>
    </source>
</evidence>
<reference evidence="2 3" key="1">
    <citation type="submission" date="2018-01" db="EMBL/GenBank/DDBJ databases">
        <title>Draft genome Sequence of streptomyces globosus LZH-48.</title>
        <authorList>
            <person name="Ran K."/>
            <person name="Li Z."/>
            <person name="Wei S."/>
            <person name="Dong R."/>
        </authorList>
    </citation>
    <scope>NUCLEOTIDE SEQUENCE [LARGE SCALE GENOMIC DNA]</scope>
    <source>
        <strain evidence="2 3">LZH-48</strain>
    </source>
</reference>
<dbReference type="RefSeq" id="WP_114058050.1">
    <property type="nucleotide sequence ID" value="NZ_BAAAMT010000035.1"/>
</dbReference>
<evidence type="ECO:0000313" key="2">
    <source>
        <dbReference type="EMBL" id="AXE26878.1"/>
    </source>
</evidence>